<dbReference type="SFLD" id="SFLDG01058">
    <property type="entry name" value="lipoyl_synthase_like"/>
    <property type="match status" value="1"/>
</dbReference>
<keyword evidence="11" id="KW-1185">Reference proteome</keyword>
<feature type="binding site" evidence="8">
    <location>
        <position position="306"/>
    </location>
    <ligand>
        <name>[4Fe-4S] cluster</name>
        <dbReference type="ChEBI" id="CHEBI:49883"/>
        <label>1</label>
    </ligand>
</feature>
<dbReference type="EMBL" id="JAJKFW010000014">
    <property type="protein sequence ID" value="MCC9642074.1"/>
    <property type="molecule type" value="Genomic_DNA"/>
</dbReference>
<dbReference type="Pfam" id="PF04055">
    <property type="entry name" value="Radical_SAM"/>
    <property type="match status" value="1"/>
</dbReference>
<dbReference type="InterPro" id="IPR007197">
    <property type="entry name" value="rSAM"/>
</dbReference>
<feature type="binding site" evidence="8">
    <location>
        <position position="92"/>
    </location>
    <ligand>
        <name>[4Fe-4S] cluster</name>
        <dbReference type="ChEBI" id="CHEBI:49883"/>
        <label>2</label>
        <note>4Fe-4S-S-AdoMet</note>
    </ligand>
</feature>
<accession>A0ABS8NET9</accession>
<comment type="pathway">
    <text evidence="8">Protein modification; protein lipoylation via endogenous pathway; protein N(6)-(lipoyl)lysine from octanoyl-[acyl-carrier-protein]: step 2/2.</text>
</comment>
<comment type="subcellular location">
    <subcellularLocation>
        <location evidence="8">Cytoplasm</location>
    </subcellularLocation>
</comment>
<dbReference type="GO" id="GO:0016992">
    <property type="term" value="F:lipoate synthase activity"/>
    <property type="evidence" value="ECO:0007669"/>
    <property type="project" value="UniProtKB-EC"/>
</dbReference>
<comment type="similarity">
    <text evidence="8">Belongs to the radical SAM superfamily. Lipoyl synthase family.</text>
</comment>
<keyword evidence="5 8" id="KW-0408">Iron</keyword>
<feature type="binding site" evidence="8">
    <location>
        <position position="66"/>
    </location>
    <ligand>
        <name>[4Fe-4S] cluster</name>
        <dbReference type="ChEBI" id="CHEBI:49883"/>
        <label>1</label>
    </ligand>
</feature>
<feature type="domain" description="Radical SAM core" evidence="9">
    <location>
        <begin position="78"/>
        <end position="295"/>
    </location>
</feature>
<dbReference type="EC" id="2.8.1.8" evidence="8"/>
<dbReference type="SUPFAM" id="SSF102114">
    <property type="entry name" value="Radical SAM enzymes"/>
    <property type="match status" value="1"/>
</dbReference>
<evidence type="ECO:0000256" key="5">
    <source>
        <dbReference type="ARBA" id="ARBA00023004"/>
    </source>
</evidence>
<dbReference type="NCBIfam" id="NF009544">
    <property type="entry name" value="PRK12928.1"/>
    <property type="match status" value="1"/>
</dbReference>
<dbReference type="CDD" id="cd01335">
    <property type="entry name" value="Radical_SAM"/>
    <property type="match status" value="1"/>
</dbReference>
<comment type="function">
    <text evidence="8">Catalyzes the radical-mediated insertion of two sulfur atoms into the C-6 and C-8 positions of the octanoyl moiety bound to the lipoyl domains of lipoate-dependent enzymes, thereby converting the octanoylated domains into lipoylated derivatives.</text>
</comment>
<gene>
    <name evidence="8 10" type="primary">lipA</name>
    <name evidence="10" type="ORF">LOC71_07290</name>
</gene>
<dbReference type="PROSITE" id="PS51918">
    <property type="entry name" value="RADICAL_SAM"/>
    <property type="match status" value="1"/>
</dbReference>
<keyword evidence="2 8" id="KW-0808">Transferase</keyword>
<keyword evidence="8" id="KW-0963">Cytoplasm</keyword>
<keyword evidence="3 8" id="KW-0949">S-adenosyl-L-methionine</keyword>
<dbReference type="SMART" id="SM00729">
    <property type="entry name" value="Elp3"/>
    <property type="match status" value="1"/>
</dbReference>
<dbReference type="SFLD" id="SFLDS00029">
    <property type="entry name" value="Radical_SAM"/>
    <property type="match status" value="1"/>
</dbReference>
<dbReference type="PIRSF" id="PIRSF005963">
    <property type="entry name" value="Lipoyl_synth"/>
    <property type="match status" value="1"/>
</dbReference>
<dbReference type="Gene3D" id="3.20.20.70">
    <property type="entry name" value="Aldolase class I"/>
    <property type="match status" value="1"/>
</dbReference>
<evidence type="ECO:0000256" key="2">
    <source>
        <dbReference type="ARBA" id="ARBA00022679"/>
    </source>
</evidence>
<comment type="catalytic activity">
    <reaction evidence="7 8">
        <text>[[Fe-S] cluster scaffold protein carrying a second [4Fe-4S](2+) cluster] + N(6)-octanoyl-L-lysyl-[protein] + 2 oxidized [2Fe-2S]-[ferredoxin] + 2 S-adenosyl-L-methionine + 4 H(+) = [[Fe-S] cluster scaffold protein] + N(6)-[(R)-dihydrolipoyl]-L-lysyl-[protein] + 4 Fe(3+) + 2 hydrogen sulfide + 2 5'-deoxyadenosine + 2 L-methionine + 2 reduced [2Fe-2S]-[ferredoxin]</text>
        <dbReference type="Rhea" id="RHEA:16585"/>
        <dbReference type="Rhea" id="RHEA-COMP:9928"/>
        <dbReference type="Rhea" id="RHEA-COMP:10000"/>
        <dbReference type="Rhea" id="RHEA-COMP:10001"/>
        <dbReference type="Rhea" id="RHEA-COMP:10475"/>
        <dbReference type="Rhea" id="RHEA-COMP:14568"/>
        <dbReference type="Rhea" id="RHEA-COMP:14569"/>
        <dbReference type="ChEBI" id="CHEBI:15378"/>
        <dbReference type="ChEBI" id="CHEBI:17319"/>
        <dbReference type="ChEBI" id="CHEBI:29034"/>
        <dbReference type="ChEBI" id="CHEBI:29919"/>
        <dbReference type="ChEBI" id="CHEBI:33722"/>
        <dbReference type="ChEBI" id="CHEBI:33737"/>
        <dbReference type="ChEBI" id="CHEBI:33738"/>
        <dbReference type="ChEBI" id="CHEBI:57844"/>
        <dbReference type="ChEBI" id="CHEBI:59789"/>
        <dbReference type="ChEBI" id="CHEBI:78809"/>
        <dbReference type="ChEBI" id="CHEBI:83100"/>
        <dbReference type="EC" id="2.8.1.8"/>
    </reaction>
</comment>
<feature type="binding site" evidence="8">
    <location>
        <position position="96"/>
    </location>
    <ligand>
        <name>[4Fe-4S] cluster</name>
        <dbReference type="ChEBI" id="CHEBI:49883"/>
        <label>2</label>
        <note>4Fe-4S-S-AdoMet</note>
    </ligand>
</feature>
<keyword evidence="1 8" id="KW-0004">4Fe-4S</keyword>
<feature type="binding site" evidence="8">
    <location>
        <position position="99"/>
    </location>
    <ligand>
        <name>[4Fe-4S] cluster</name>
        <dbReference type="ChEBI" id="CHEBI:49883"/>
        <label>2</label>
        <note>4Fe-4S-S-AdoMet</note>
    </ligand>
</feature>
<dbReference type="HAMAP" id="MF_00206">
    <property type="entry name" value="Lipoyl_synth"/>
    <property type="match status" value="1"/>
</dbReference>
<feature type="binding site" evidence="8">
    <location>
        <position position="71"/>
    </location>
    <ligand>
        <name>[4Fe-4S] cluster</name>
        <dbReference type="ChEBI" id="CHEBI:49883"/>
        <label>1</label>
    </ligand>
</feature>
<dbReference type="SFLD" id="SFLDF00271">
    <property type="entry name" value="lipoyl_synthase"/>
    <property type="match status" value="1"/>
</dbReference>
<evidence type="ECO:0000256" key="6">
    <source>
        <dbReference type="ARBA" id="ARBA00023014"/>
    </source>
</evidence>
<organism evidence="10 11">
    <name type="scientific">Rhodopirellula halodulae</name>
    <dbReference type="NCBI Taxonomy" id="2894198"/>
    <lineage>
        <taxon>Bacteria</taxon>
        <taxon>Pseudomonadati</taxon>
        <taxon>Planctomycetota</taxon>
        <taxon>Planctomycetia</taxon>
        <taxon>Pirellulales</taxon>
        <taxon>Pirellulaceae</taxon>
        <taxon>Rhodopirellula</taxon>
    </lineage>
</organism>
<evidence type="ECO:0000256" key="1">
    <source>
        <dbReference type="ARBA" id="ARBA00022485"/>
    </source>
</evidence>
<evidence type="ECO:0000313" key="11">
    <source>
        <dbReference type="Proteomes" id="UP001430306"/>
    </source>
</evidence>
<feature type="binding site" evidence="8">
    <location>
        <position position="77"/>
    </location>
    <ligand>
        <name>[4Fe-4S] cluster</name>
        <dbReference type="ChEBI" id="CHEBI:49883"/>
        <label>1</label>
    </ligand>
</feature>
<dbReference type="InterPro" id="IPR003698">
    <property type="entry name" value="Lipoyl_synth"/>
</dbReference>
<dbReference type="InterPro" id="IPR006638">
    <property type="entry name" value="Elp3/MiaA/NifB-like_rSAM"/>
</dbReference>
<evidence type="ECO:0000256" key="8">
    <source>
        <dbReference type="HAMAP-Rule" id="MF_00206"/>
    </source>
</evidence>
<comment type="caution">
    <text evidence="10">The sequence shown here is derived from an EMBL/GenBank/DDBJ whole genome shotgun (WGS) entry which is preliminary data.</text>
</comment>
<dbReference type="PANTHER" id="PTHR10949:SF0">
    <property type="entry name" value="LIPOYL SYNTHASE, MITOCHONDRIAL"/>
    <property type="match status" value="1"/>
</dbReference>
<dbReference type="NCBIfam" id="TIGR00510">
    <property type="entry name" value="lipA"/>
    <property type="match status" value="1"/>
</dbReference>
<evidence type="ECO:0000256" key="4">
    <source>
        <dbReference type="ARBA" id="ARBA00022723"/>
    </source>
</evidence>
<dbReference type="NCBIfam" id="NF004019">
    <property type="entry name" value="PRK05481.1"/>
    <property type="match status" value="1"/>
</dbReference>
<reference evidence="10" key="1">
    <citation type="submission" date="2021-11" db="EMBL/GenBank/DDBJ databases">
        <title>Genome sequence.</title>
        <authorList>
            <person name="Sun Q."/>
        </authorList>
    </citation>
    <scope>NUCLEOTIDE SEQUENCE</scope>
    <source>
        <strain evidence="10">JC740</strain>
    </source>
</reference>
<dbReference type="InterPro" id="IPR013785">
    <property type="entry name" value="Aldolase_TIM"/>
</dbReference>
<dbReference type="RefSeq" id="WP_230255926.1">
    <property type="nucleotide sequence ID" value="NZ_JAJKFV010000029.1"/>
</dbReference>
<evidence type="ECO:0000256" key="7">
    <source>
        <dbReference type="ARBA" id="ARBA00047326"/>
    </source>
</evidence>
<comment type="cofactor">
    <cofactor evidence="8">
        <name>[4Fe-4S] cluster</name>
        <dbReference type="ChEBI" id="CHEBI:49883"/>
    </cofactor>
    <text evidence="8">Binds 2 [4Fe-4S] clusters per subunit. One cluster is coordinated with 3 cysteines and an exchangeable S-adenosyl-L-methionine.</text>
</comment>
<evidence type="ECO:0000256" key="3">
    <source>
        <dbReference type="ARBA" id="ARBA00022691"/>
    </source>
</evidence>
<keyword evidence="4 8" id="KW-0479">Metal-binding</keyword>
<evidence type="ECO:0000313" key="10">
    <source>
        <dbReference type="EMBL" id="MCC9642074.1"/>
    </source>
</evidence>
<protein>
    <recommendedName>
        <fullName evidence="8">Lipoyl synthase</fullName>
        <ecNumber evidence="8">2.8.1.8</ecNumber>
    </recommendedName>
    <alternativeName>
        <fullName evidence="8">Lip-syn</fullName>
        <shortName evidence="8">LS</shortName>
    </alternativeName>
    <alternativeName>
        <fullName evidence="8">Lipoate synthase</fullName>
    </alternativeName>
    <alternativeName>
        <fullName evidence="8">Lipoic acid synthase</fullName>
    </alternativeName>
    <alternativeName>
        <fullName evidence="8">Sulfur insertion protein LipA</fullName>
    </alternativeName>
</protein>
<proteinExistence type="inferred from homology"/>
<dbReference type="InterPro" id="IPR058240">
    <property type="entry name" value="rSAM_sf"/>
</dbReference>
<name>A0ABS8NET9_9BACT</name>
<evidence type="ECO:0000259" key="9">
    <source>
        <dbReference type="PROSITE" id="PS51918"/>
    </source>
</evidence>
<dbReference type="Proteomes" id="UP001430306">
    <property type="component" value="Unassembled WGS sequence"/>
</dbReference>
<sequence>MIFCLSPGWTHMAFRLPVVAEPEMPVGTDVSSTGRLPRWLKRPIPKSNSNHLTDSLMEEYGLETVCDNAKCPNRMECYSQQTATFMILGNVCTRPCGFCAVSRGRPPAAPAVDEPERIAKAAERLGLKHVVITSVTRDDLPDGGADHFYQCVVAVRERTGATTEVLTPDFVHCKDALARVIEAKPTVFNHNMETVPRLYRRVRGPKSDYAWTLGMMKDVKQYDADVKTKSGLMLGLGEERGELLDALSDLREHDVDFLTLGQYLQPGDKYLPVVRYVPPEEFDELADIAKSMGFKKVASGPFVRSSYHARDMAETE</sequence>
<dbReference type="PANTHER" id="PTHR10949">
    <property type="entry name" value="LIPOYL SYNTHASE"/>
    <property type="match status" value="1"/>
</dbReference>
<keyword evidence="6 8" id="KW-0411">Iron-sulfur</keyword>